<feature type="region of interest" description="Disordered" evidence="1">
    <location>
        <begin position="236"/>
        <end position="274"/>
    </location>
</feature>
<gene>
    <name evidence="2" type="ORF">QWI16_11705</name>
</gene>
<comment type="caution">
    <text evidence="2">The sequence shown here is derived from an EMBL/GenBank/DDBJ whole genome shotgun (WGS) entry which is preliminary data.</text>
</comment>
<organism evidence="2 3">
    <name type="scientific">Gilvimarinus algae</name>
    <dbReference type="NCBI Taxonomy" id="3058037"/>
    <lineage>
        <taxon>Bacteria</taxon>
        <taxon>Pseudomonadati</taxon>
        <taxon>Pseudomonadota</taxon>
        <taxon>Gammaproteobacteria</taxon>
        <taxon>Cellvibrionales</taxon>
        <taxon>Cellvibrionaceae</taxon>
        <taxon>Gilvimarinus</taxon>
    </lineage>
</organism>
<dbReference type="Proteomes" id="UP001168380">
    <property type="component" value="Unassembled WGS sequence"/>
</dbReference>
<feature type="compositionally biased region" description="Basic and acidic residues" evidence="1">
    <location>
        <begin position="7"/>
        <end position="20"/>
    </location>
</feature>
<evidence type="ECO:0000256" key="1">
    <source>
        <dbReference type="SAM" id="MobiDB-lite"/>
    </source>
</evidence>
<dbReference type="InterPro" id="IPR012434">
    <property type="entry name" value="DUF1631"/>
</dbReference>
<feature type="region of interest" description="Disordered" evidence="1">
    <location>
        <begin position="639"/>
        <end position="666"/>
    </location>
</feature>
<evidence type="ECO:0000313" key="2">
    <source>
        <dbReference type="EMBL" id="MDO3382833.1"/>
    </source>
</evidence>
<name>A0ABT8TFL0_9GAMM</name>
<evidence type="ECO:0000313" key="3">
    <source>
        <dbReference type="Proteomes" id="UP001168380"/>
    </source>
</evidence>
<dbReference type="Pfam" id="PF07793">
    <property type="entry name" value="DUF1631"/>
    <property type="match status" value="1"/>
</dbReference>
<sequence>MNKSRSNGHENVVHLNPEHKRPAEVALARMPAAMHQLREKARLKLQALLRGLFDKADDALFELADQATNNHEQNLYFDSMRQVRLRRKETETEFFRQLDIGFARLVDPAAFPVKDEQDDEAPENLALVGNDELEEMVASETMINRANEQFAEQVQHLTLRMDQLVPVKVYQKNNPVGPDVVCHAFVEAASQIDVDVKARLVVFKLFDRMVMNQLAELYALLNQQLIDANILPSLRGNPGISRPARPSSMAAPHKSQERSATSQERAREEGADEGAQQLLGTLRELLGSQRGDSAVSATDASSAPSLSSQDLVSVLTLAQQRGGASAESVASPEQVKALVSNLLQRSGNGERDINQVDEDVINLVSMMFEFILEDRSLAAPMKALLARLQIPMIKVAIADKSFFGKGGHPARRLLNEMATSALGWQDTGEENRGRDALYKKVDETVSRVLTDYTKDVSIFETLLLDFRAFQEKEKRRAKILEQRTIDAEDGKAKSQRARAEVDAALAEISAGVEVPHAAAQLLAAAWSNVLFITCLKEGPQSEVFESQLQTARDLVWSTTTTMDVENRPKLLKLVPRLLASLRKGLEDIAFNPYQMGQMFKALEKLHLDILRGKAQDAVESSGVEAAESVVQAAPVQAPELEAQPTSPPVAATPDVAATPAEAPASNAPAPIPTLAEQAHEQALVVPEAAAGEDDEVSGQHMALVSNLTQGSWFEMTAEGGEKCRCRLAAIIKPTGKYIFVNRTGMKVAEQTREGLARALRDGHMLLLDDGMLFDRALESVIGNLRQSRGH</sequence>
<accession>A0ABT8TFL0</accession>
<protein>
    <submittedName>
        <fullName evidence="2">DUF1631 domain-containing protein</fullName>
    </submittedName>
</protein>
<dbReference type="RefSeq" id="WP_302713336.1">
    <property type="nucleotide sequence ID" value="NZ_JAULRT010000059.1"/>
</dbReference>
<dbReference type="EMBL" id="JAULRT010000059">
    <property type="protein sequence ID" value="MDO3382833.1"/>
    <property type="molecule type" value="Genomic_DNA"/>
</dbReference>
<keyword evidence="3" id="KW-1185">Reference proteome</keyword>
<reference evidence="2" key="1">
    <citation type="submission" date="2023-07" db="EMBL/GenBank/DDBJ databases">
        <title>Gilvimarinus algae sp. nov., isolated from the surface of Kelp.</title>
        <authorList>
            <person name="Sun Y.Y."/>
            <person name="Gong Y."/>
            <person name="Du Z.J."/>
        </authorList>
    </citation>
    <scope>NUCLEOTIDE SEQUENCE</scope>
    <source>
        <strain evidence="2">SDUM040014</strain>
    </source>
</reference>
<feature type="region of interest" description="Disordered" evidence="1">
    <location>
        <begin position="1"/>
        <end position="20"/>
    </location>
</feature>
<proteinExistence type="predicted"/>
<feature type="compositionally biased region" description="Low complexity" evidence="1">
    <location>
        <begin position="648"/>
        <end position="666"/>
    </location>
</feature>